<dbReference type="AlphaFoldDB" id="A0A5C7AGG5"/>
<feature type="chain" id="PRO_5022710732" description="Peptidylprolyl isomerase" evidence="1">
    <location>
        <begin position="22"/>
        <end position="353"/>
    </location>
</feature>
<protein>
    <recommendedName>
        <fullName evidence="4">Peptidylprolyl isomerase</fullName>
    </recommendedName>
</protein>
<evidence type="ECO:0000256" key="1">
    <source>
        <dbReference type="SAM" id="SignalP"/>
    </source>
</evidence>
<dbReference type="InterPro" id="IPR046357">
    <property type="entry name" value="PPIase_dom_sf"/>
</dbReference>
<proteinExistence type="predicted"/>
<sequence length="353" mass="38900">MKLEKISLLIFCVALCMFSCGNDDDGTTDVEIVIRDRNEQQVIDNNSLIEFLETHYYNSDVFENNANASISDLVILPLATGETVPNGYTLLKDAVGVSRKTTFADTDYEFYVLVLNEGGGDFKPSFADNILTTYQGYTLDDNLNDITDAFDSKTTPDTYFGLIDLIPAWRRVFPMFNVANGYVDNGDGTVNFNNPGMGVMFIPSGLAYFQEARTDLPSYSPLIFKFELIHAIELDHDGDGIPSYLEELSGNQEFNINSEAGVFDGDDTDENSIPNYFDTDDDGDGVSTATEISELFEIKKYNEPTKAALEALTFAANEKLVHIVELANGTFTGTTITAADTDGDGIFDYLDAD</sequence>
<dbReference type="GO" id="GO:0003755">
    <property type="term" value="F:peptidyl-prolyl cis-trans isomerase activity"/>
    <property type="evidence" value="ECO:0007669"/>
    <property type="project" value="InterPro"/>
</dbReference>
<feature type="signal peptide" evidence="1">
    <location>
        <begin position="1"/>
        <end position="21"/>
    </location>
</feature>
<gene>
    <name evidence="2" type="ORF">FUA26_12390</name>
</gene>
<evidence type="ECO:0008006" key="4">
    <source>
        <dbReference type="Google" id="ProtNLM"/>
    </source>
</evidence>
<dbReference type="Proteomes" id="UP000321790">
    <property type="component" value="Unassembled WGS sequence"/>
</dbReference>
<dbReference type="EMBL" id="VOSC01000030">
    <property type="protein sequence ID" value="TXE07019.1"/>
    <property type="molecule type" value="Genomic_DNA"/>
</dbReference>
<reference evidence="3" key="1">
    <citation type="submission" date="2019-08" db="EMBL/GenBank/DDBJ databases">
        <title>Seonamhaeicola sediminis sp. nov., isolated from marine sediment.</title>
        <authorList>
            <person name="Cao W.R."/>
        </authorList>
    </citation>
    <scope>NUCLEOTIDE SEQUENCE [LARGE SCALE GENOMIC DNA]</scope>
    <source>
        <strain evidence="3">Gy8</strain>
    </source>
</reference>
<keyword evidence="1" id="KW-0732">Signal</keyword>
<accession>A0A5C7AGG5</accession>
<comment type="caution">
    <text evidence="2">The sequence shown here is derived from an EMBL/GenBank/DDBJ whole genome shotgun (WGS) entry which is preliminary data.</text>
</comment>
<dbReference type="RefSeq" id="WP_147136572.1">
    <property type="nucleotide sequence ID" value="NZ_VOSC01000030.1"/>
</dbReference>
<dbReference type="OrthoDB" id="1424215at2"/>
<keyword evidence="3" id="KW-1185">Reference proteome</keyword>
<evidence type="ECO:0000313" key="3">
    <source>
        <dbReference type="Proteomes" id="UP000321790"/>
    </source>
</evidence>
<name>A0A5C7AGG5_9FLAO</name>
<evidence type="ECO:0000313" key="2">
    <source>
        <dbReference type="EMBL" id="TXE07019.1"/>
    </source>
</evidence>
<dbReference type="Gene3D" id="3.10.50.40">
    <property type="match status" value="1"/>
</dbReference>
<organism evidence="2 3">
    <name type="scientific">Seonamhaeicola algicola</name>
    <dbReference type="NCBI Taxonomy" id="1719036"/>
    <lineage>
        <taxon>Bacteria</taxon>
        <taxon>Pseudomonadati</taxon>
        <taxon>Bacteroidota</taxon>
        <taxon>Flavobacteriia</taxon>
        <taxon>Flavobacteriales</taxon>
        <taxon>Flavobacteriaceae</taxon>
    </lineage>
</organism>